<name>A0AAV4CEJ9_9GAST</name>
<keyword evidence="5" id="KW-1185">Reference proteome</keyword>
<dbReference type="GO" id="GO:0005811">
    <property type="term" value="C:lipid droplet"/>
    <property type="evidence" value="ECO:0007669"/>
    <property type="project" value="TreeGrafter"/>
</dbReference>
<protein>
    <submittedName>
        <fullName evidence="4">Saccharopine dehydrogenase oxidoreductase</fullName>
    </submittedName>
</protein>
<dbReference type="AlphaFoldDB" id="A0AAV4CEJ9"/>
<comment type="caution">
    <text evidence="4">The sequence shown here is derived from an EMBL/GenBank/DDBJ whole genome shotgun (WGS) entry which is preliminary data.</text>
</comment>
<dbReference type="PANTHER" id="PTHR12286:SF5">
    <property type="entry name" value="SACCHAROPINE DEHYDROGENASE-LIKE OXIDOREDUCTASE"/>
    <property type="match status" value="1"/>
</dbReference>
<dbReference type="PANTHER" id="PTHR12286">
    <property type="entry name" value="SACCHAROPINE DEHYDROGENASE-LIKE OXIDOREDUCTASE"/>
    <property type="match status" value="1"/>
</dbReference>
<dbReference type="InterPro" id="IPR051276">
    <property type="entry name" value="Saccharopine_DH-like_oxidrdct"/>
</dbReference>
<gene>
    <name evidence="4" type="ORF">PoB_005640300</name>
</gene>
<evidence type="ECO:0000259" key="3">
    <source>
        <dbReference type="Pfam" id="PF03435"/>
    </source>
</evidence>
<dbReference type="EMBL" id="BLXT01006199">
    <property type="protein sequence ID" value="GFO29898.1"/>
    <property type="molecule type" value="Genomic_DNA"/>
</dbReference>
<evidence type="ECO:0000313" key="5">
    <source>
        <dbReference type="Proteomes" id="UP000735302"/>
    </source>
</evidence>
<dbReference type="Gene3D" id="3.40.50.720">
    <property type="entry name" value="NAD(P)-binding Rossmann-like Domain"/>
    <property type="match status" value="1"/>
</dbReference>
<evidence type="ECO:0000256" key="2">
    <source>
        <dbReference type="SAM" id="Phobius"/>
    </source>
</evidence>
<dbReference type="Proteomes" id="UP000735302">
    <property type="component" value="Unassembled WGS sequence"/>
</dbReference>
<dbReference type="GO" id="GO:0005739">
    <property type="term" value="C:mitochondrion"/>
    <property type="evidence" value="ECO:0007669"/>
    <property type="project" value="TreeGrafter"/>
</dbReference>
<dbReference type="Pfam" id="PF03435">
    <property type="entry name" value="Sacchrp_dh_NADP"/>
    <property type="match status" value="1"/>
</dbReference>
<dbReference type="FunFam" id="3.40.50.720:FF:000178">
    <property type="entry name" value="Saccharopine dehydrogenase-like oxidoreductase"/>
    <property type="match status" value="1"/>
</dbReference>
<evidence type="ECO:0000256" key="1">
    <source>
        <dbReference type="ARBA" id="ARBA00038048"/>
    </source>
</evidence>
<comment type="similarity">
    <text evidence="1">Belongs to the saccharopine dehydrogenase family.</text>
</comment>
<keyword evidence="2" id="KW-0472">Membrane</keyword>
<keyword evidence="2" id="KW-1133">Transmembrane helix</keyword>
<sequence>MATKKYDIVVYGATGFTGQYTVDEVARVAEEENLSWAVAGRNMAKIQKVLSESSSRTGKNLEETPIIIADSSSLVSLETMAKQARVVLNCVGPYRFYGESVVRACIEQGTHHLDISGEPQFLEKMQLLYNGKAKDKNTFVIGATGFDSVPAESGVMYMEEQFKGGRLTNVENFVKFHRGPKGSAVNTGTFESAVHAIANWNEVKDIRSLLYPESMPRNEYKLPKRVLFYSGHVNKWCVPFVGIDEAIVYRTTRDSLATGRRDKPAQFAAYMCMPNFIAAIGFLTFATIFGILAYFSPTRWLLLKFPNIFTFGTFRKGGPTKEQIDGCSFAMTFVGHGFDSTENVKPGVKPNRCVVAKLTGPEPGYVTTPICMVQCGVVILKEAESMQHKGGVLTAGAAFSGTKLLERLDKHNIKITTISDTIDK</sequence>
<proteinExistence type="inferred from homology"/>
<dbReference type="InterPro" id="IPR005097">
    <property type="entry name" value="Sacchrp_dh_NADP-bd"/>
</dbReference>
<dbReference type="InterPro" id="IPR036291">
    <property type="entry name" value="NAD(P)-bd_dom_sf"/>
</dbReference>
<evidence type="ECO:0000313" key="4">
    <source>
        <dbReference type="EMBL" id="GFO29898.1"/>
    </source>
</evidence>
<accession>A0AAV4CEJ9</accession>
<dbReference type="GO" id="GO:0005886">
    <property type="term" value="C:plasma membrane"/>
    <property type="evidence" value="ECO:0007669"/>
    <property type="project" value="TreeGrafter"/>
</dbReference>
<organism evidence="4 5">
    <name type="scientific">Plakobranchus ocellatus</name>
    <dbReference type="NCBI Taxonomy" id="259542"/>
    <lineage>
        <taxon>Eukaryota</taxon>
        <taxon>Metazoa</taxon>
        <taxon>Spiralia</taxon>
        <taxon>Lophotrochozoa</taxon>
        <taxon>Mollusca</taxon>
        <taxon>Gastropoda</taxon>
        <taxon>Heterobranchia</taxon>
        <taxon>Euthyneura</taxon>
        <taxon>Panpulmonata</taxon>
        <taxon>Sacoglossa</taxon>
        <taxon>Placobranchoidea</taxon>
        <taxon>Plakobranchidae</taxon>
        <taxon>Plakobranchus</taxon>
    </lineage>
</organism>
<dbReference type="GO" id="GO:0009247">
    <property type="term" value="P:glycolipid biosynthetic process"/>
    <property type="evidence" value="ECO:0007669"/>
    <property type="project" value="TreeGrafter"/>
</dbReference>
<feature type="domain" description="Saccharopine dehydrogenase NADP binding" evidence="3">
    <location>
        <begin position="8"/>
        <end position="141"/>
    </location>
</feature>
<keyword evidence="2" id="KW-0812">Transmembrane</keyword>
<dbReference type="SUPFAM" id="SSF51735">
    <property type="entry name" value="NAD(P)-binding Rossmann-fold domains"/>
    <property type="match status" value="1"/>
</dbReference>
<feature type="transmembrane region" description="Helical" evidence="2">
    <location>
        <begin position="276"/>
        <end position="295"/>
    </location>
</feature>
<reference evidence="4 5" key="1">
    <citation type="journal article" date="2021" name="Elife">
        <title>Chloroplast acquisition without the gene transfer in kleptoplastic sea slugs, Plakobranchus ocellatus.</title>
        <authorList>
            <person name="Maeda T."/>
            <person name="Takahashi S."/>
            <person name="Yoshida T."/>
            <person name="Shimamura S."/>
            <person name="Takaki Y."/>
            <person name="Nagai Y."/>
            <person name="Toyoda A."/>
            <person name="Suzuki Y."/>
            <person name="Arimoto A."/>
            <person name="Ishii H."/>
            <person name="Satoh N."/>
            <person name="Nishiyama T."/>
            <person name="Hasebe M."/>
            <person name="Maruyama T."/>
            <person name="Minagawa J."/>
            <person name="Obokata J."/>
            <person name="Shigenobu S."/>
        </authorList>
    </citation>
    <scope>NUCLEOTIDE SEQUENCE [LARGE SCALE GENOMIC DNA]</scope>
</reference>